<keyword evidence="3 8" id="KW-0812">Transmembrane</keyword>
<comment type="subcellular location">
    <subcellularLocation>
        <location evidence="1">Endomembrane system</location>
        <topology evidence="1">Multi-pass membrane protein</topology>
    </subcellularLocation>
</comment>
<feature type="transmembrane region" description="Helical" evidence="8">
    <location>
        <begin position="187"/>
        <end position="209"/>
    </location>
</feature>
<reference evidence="11" key="1">
    <citation type="submission" date="2023-08" db="EMBL/GenBank/DDBJ databases">
        <authorList>
            <person name="Alioto T."/>
            <person name="Alioto T."/>
            <person name="Gomez Garrido J."/>
        </authorList>
    </citation>
    <scope>NUCLEOTIDE SEQUENCE</scope>
</reference>
<feature type="compositionally biased region" description="Basic and acidic residues" evidence="7">
    <location>
        <begin position="231"/>
        <end position="248"/>
    </location>
</feature>
<keyword evidence="12" id="KW-1185">Reference proteome</keyword>
<evidence type="ECO:0000256" key="2">
    <source>
        <dbReference type="ARBA" id="ARBA00006859"/>
    </source>
</evidence>
<keyword evidence="5 8" id="KW-1133">Transmembrane helix</keyword>
<evidence type="ECO:0000313" key="12">
    <source>
        <dbReference type="Proteomes" id="UP001162480"/>
    </source>
</evidence>
<name>A0AA36BEC9_OCTVU</name>
<dbReference type="GO" id="GO:0098554">
    <property type="term" value="C:cytoplasmic side of endoplasmic reticulum membrane"/>
    <property type="evidence" value="ECO:0007669"/>
    <property type="project" value="TreeGrafter"/>
</dbReference>
<feature type="transmembrane region" description="Helical" evidence="8">
    <location>
        <begin position="334"/>
        <end position="354"/>
    </location>
</feature>
<feature type="chain" id="PRO_5041249015" evidence="9">
    <location>
        <begin position="32"/>
        <end position="613"/>
    </location>
</feature>
<keyword evidence="6 8" id="KW-0472">Membrane</keyword>
<feature type="transmembrane region" description="Helical" evidence="8">
    <location>
        <begin position="475"/>
        <end position="496"/>
    </location>
</feature>
<evidence type="ECO:0000256" key="4">
    <source>
        <dbReference type="ARBA" id="ARBA00022801"/>
    </source>
</evidence>
<organism evidence="11 12">
    <name type="scientific">Octopus vulgaris</name>
    <name type="common">Common octopus</name>
    <dbReference type="NCBI Taxonomy" id="6645"/>
    <lineage>
        <taxon>Eukaryota</taxon>
        <taxon>Metazoa</taxon>
        <taxon>Spiralia</taxon>
        <taxon>Lophotrochozoa</taxon>
        <taxon>Mollusca</taxon>
        <taxon>Cephalopoda</taxon>
        <taxon>Coleoidea</taxon>
        <taxon>Octopodiformes</taxon>
        <taxon>Octopoda</taxon>
        <taxon>Incirrata</taxon>
        <taxon>Octopodidae</taxon>
        <taxon>Octopus</taxon>
    </lineage>
</organism>
<evidence type="ECO:0000256" key="5">
    <source>
        <dbReference type="ARBA" id="ARBA00022989"/>
    </source>
</evidence>
<feature type="signal peptide" evidence="9">
    <location>
        <begin position="1"/>
        <end position="31"/>
    </location>
</feature>
<protein>
    <submittedName>
        <fullName evidence="11">Signal peptide peptidase-like 2B</fullName>
    </submittedName>
</protein>
<evidence type="ECO:0000256" key="1">
    <source>
        <dbReference type="ARBA" id="ARBA00004127"/>
    </source>
</evidence>
<evidence type="ECO:0000259" key="10">
    <source>
        <dbReference type="Pfam" id="PF02225"/>
    </source>
</evidence>
<feature type="region of interest" description="Disordered" evidence="7">
    <location>
        <begin position="579"/>
        <end position="613"/>
    </location>
</feature>
<keyword evidence="9" id="KW-0732">Signal</keyword>
<dbReference type="PANTHER" id="PTHR12174:SF103">
    <property type="entry name" value="INTRAMEMBRANE PROTEASE (IMPAS) FAMILY"/>
    <property type="match status" value="1"/>
</dbReference>
<feature type="domain" description="PA" evidence="10">
    <location>
        <begin position="75"/>
        <end position="137"/>
    </location>
</feature>
<dbReference type="PANTHER" id="PTHR12174">
    <property type="entry name" value="SIGNAL PEPTIDE PEPTIDASE"/>
    <property type="match status" value="1"/>
</dbReference>
<dbReference type="GO" id="GO:0030660">
    <property type="term" value="C:Golgi-associated vesicle membrane"/>
    <property type="evidence" value="ECO:0007669"/>
    <property type="project" value="TreeGrafter"/>
</dbReference>
<feature type="transmembrane region" description="Helical" evidence="8">
    <location>
        <begin position="360"/>
        <end position="377"/>
    </location>
</feature>
<evidence type="ECO:0000256" key="6">
    <source>
        <dbReference type="ARBA" id="ARBA00023136"/>
    </source>
</evidence>
<dbReference type="GO" id="GO:0098553">
    <property type="term" value="C:lumenal side of endoplasmic reticulum membrane"/>
    <property type="evidence" value="ECO:0007669"/>
    <property type="project" value="TreeGrafter"/>
</dbReference>
<dbReference type="GO" id="GO:0033619">
    <property type="term" value="P:membrane protein proteolysis"/>
    <property type="evidence" value="ECO:0007669"/>
    <property type="project" value="TreeGrafter"/>
</dbReference>
<feature type="transmembrane region" description="Helical" evidence="8">
    <location>
        <begin position="259"/>
        <end position="284"/>
    </location>
</feature>
<dbReference type="GO" id="GO:0042500">
    <property type="term" value="F:aspartic endopeptidase activity, intramembrane cleaving"/>
    <property type="evidence" value="ECO:0007669"/>
    <property type="project" value="InterPro"/>
</dbReference>
<feature type="compositionally biased region" description="Basic and acidic residues" evidence="7">
    <location>
        <begin position="601"/>
        <end position="613"/>
    </location>
</feature>
<evidence type="ECO:0000256" key="8">
    <source>
        <dbReference type="SAM" id="Phobius"/>
    </source>
</evidence>
<dbReference type="Pfam" id="PF02225">
    <property type="entry name" value="PA"/>
    <property type="match status" value="1"/>
</dbReference>
<dbReference type="AlphaFoldDB" id="A0AA36BEC9"/>
<evidence type="ECO:0000256" key="7">
    <source>
        <dbReference type="SAM" id="MobiDB-lite"/>
    </source>
</evidence>
<dbReference type="SMART" id="SM00730">
    <property type="entry name" value="PSN"/>
    <property type="match status" value="1"/>
</dbReference>
<comment type="similarity">
    <text evidence="2">Belongs to the peptidase A22B family.</text>
</comment>
<dbReference type="InterPro" id="IPR007369">
    <property type="entry name" value="Peptidase_A22B_SPP"/>
</dbReference>
<evidence type="ECO:0000313" key="11">
    <source>
        <dbReference type="EMBL" id="CAI9732855.1"/>
    </source>
</evidence>
<dbReference type="EMBL" id="OX597827">
    <property type="protein sequence ID" value="CAI9732855.1"/>
    <property type="molecule type" value="Genomic_DNA"/>
</dbReference>
<evidence type="ECO:0000256" key="3">
    <source>
        <dbReference type="ARBA" id="ARBA00022692"/>
    </source>
</evidence>
<gene>
    <name evidence="11" type="ORF">OCTVUL_1B015508</name>
</gene>
<dbReference type="InterPro" id="IPR006639">
    <property type="entry name" value="Preselin/SPP"/>
</dbReference>
<keyword evidence="4" id="KW-0378">Hydrolase</keyword>
<proteinExistence type="inferred from homology"/>
<sequence>MLNSASFPQVSPHLCQVFILLLWSLIYQANGQNLEDRAVLSAYGEEDPSQLVHFCIPYNHEFHVLPESQSAAKFYRLVDFSSATGCSEDTYVDANLSQAVVTVMRGDCSFSVKASIVAKLGAVAIINISPSNESLIIPGGNKTDYMNINISVALMRDIEFATIKHLGDNIKCQLYSPQPTLFGLTEAVIFLLALISIVIGSYWSGVLFYEETNLKKINEDVSESPPTRNEVTAEGHKPLESENSDDADKERKLKASQKLLSISVPVVIFLIIVMSTFLLGLYFFYNYLVYVVIVIFMVAASIAFYSCFKPLWNYIIPGKQRLKFNLGSCCKADIMYKEIVLLMLGFAAGITWLVLRHKPYSWILQDILGVLFCINVLKNLRIPSLKAGTLLLGMFFLYDIFFVFLTPLFTENGESVMVDVATGKSGHHSESAASNSMPRSLNVPDNKKDVSSTREVLPLVFRVPPLFPSHPSVCFVQESLLGFGDVILPGVLVVYSHIFDIYVRAKKLYLVISIFGYLLGLLLAFVALTLMQAGQPALLYLVPTVLLSAVIPSCCRGEFREMWTGDFLNFLKASPPVEDRSLSQETLPDDVETPPISTKPDQSKRNENDHLLN</sequence>
<dbReference type="InterPro" id="IPR003137">
    <property type="entry name" value="PA_domain"/>
</dbReference>
<feature type="transmembrane region" description="Helical" evidence="8">
    <location>
        <begin position="508"/>
        <end position="531"/>
    </location>
</feature>
<dbReference type="GO" id="GO:0005765">
    <property type="term" value="C:lysosomal membrane"/>
    <property type="evidence" value="ECO:0007669"/>
    <property type="project" value="TreeGrafter"/>
</dbReference>
<accession>A0AA36BEC9</accession>
<feature type="region of interest" description="Disordered" evidence="7">
    <location>
        <begin position="220"/>
        <end position="248"/>
    </location>
</feature>
<dbReference type="Proteomes" id="UP001162480">
    <property type="component" value="Chromosome 14"/>
</dbReference>
<feature type="transmembrane region" description="Helical" evidence="8">
    <location>
        <begin position="389"/>
        <end position="409"/>
    </location>
</feature>
<feature type="transmembrane region" description="Helical" evidence="8">
    <location>
        <begin position="290"/>
        <end position="313"/>
    </location>
</feature>
<evidence type="ECO:0000256" key="9">
    <source>
        <dbReference type="SAM" id="SignalP"/>
    </source>
</evidence>
<dbReference type="Pfam" id="PF04258">
    <property type="entry name" value="Peptidase_A22B"/>
    <property type="match status" value="1"/>
</dbReference>
<dbReference type="Gene3D" id="3.50.30.30">
    <property type="match status" value="1"/>
</dbReference>